<dbReference type="Proteomes" id="UP000694387">
    <property type="component" value="Chromosome 3"/>
</dbReference>
<dbReference type="PANTHER" id="PTHR23041:SF78">
    <property type="entry name" value="E3 UBIQUITIN-PROTEIN LIGASE RNF4"/>
    <property type="match status" value="1"/>
</dbReference>
<evidence type="ECO:0000256" key="1">
    <source>
        <dbReference type="SAM" id="MobiDB-lite"/>
    </source>
</evidence>
<dbReference type="GO" id="GO:0016605">
    <property type="term" value="C:PML body"/>
    <property type="evidence" value="ECO:0007669"/>
    <property type="project" value="TreeGrafter"/>
</dbReference>
<reference evidence="2" key="2">
    <citation type="submission" date="2025-08" db="UniProtKB">
        <authorList>
            <consortium name="Ensembl"/>
        </authorList>
    </citation>
    <scope>IDENTIFICATION</scope>
</reference>
<feature type="region of interest" description="Disordered" evidence="1">
    <location>
        <begin position="1"/>
        <end position="32"/>
    </location>
</feature>
<proteinExistence type="predicted"/>
<accession>A0A9L0I7W1</accession>
<reference evidence="2" key="3">
    <citation type="submission" date="2025-09" db="UniProtKB">
        <authorList>
            <consortium name="Ensembl"/>
        </authorList>
    </citation>
    <scope>IDENTIFICATION</scope>
</reference>
<dbReference type="Ensembl" id="ENSEAST00005057472.1">
    <property type="protein sequence ID" value="ENSEASP00005035951.1"/>
    <property type="gene ID" value="ENSEASG00005031929.1"/>
</dbReference>
<dbReference type="PANTHER" id="PTHR23041">
    <property type="entry name" value="RING FINGER DOMAIN-CONTAINING"/>
    <property type="match status" value="1"/>
</dbReference>
<dbReference type="GO" id="GO:0045944">
    <property type="term" value="P:positive regulation of transcription by RNA polymerase II"/>
    <property type="evidence" value="ECO:0007669"/>
    <property type="project" value="TreeGrafter"/>
</dbReference>
<organism evidence="2 3">
    <name type="scientific">Equus asinus</name>
    <name type="common">Donkey</name>
    <name type="synonym">Equus africanus asinus</name>
    <dbReference type="NCBI Taxonomy" id="9793"/>
    <lineage>
        <taxon>Eukaryota</taxon>
        <taxon>Metazoa</taxon>
        <taxon>Chordata</taxon>
        <taxon>Craniata</taxon>
        <taxon>Vertebrata</taxon>
        <taxon>Euteleostomi</taxon>
        <taxon>Mammalia</taxon>
        <taxon>Eutheria</taxon>
        <taxon>Laurasiatheria</taxon>
        <taxon>Perissodactyla</taxon>
        <taxon>Equidae</taxon>
        <taxon>Equus</taxon>
    </lineage>
</organism>
<evidence type="ECO:0000313" key="3">
    <source>
        <dbReference type="Proteomes" id="UP000694387"/>
    </source>
</evidence>
<dbReference type="GeneTree" id="ENSGT00390000010318"/>
<gene>
    <name evidence="2" type="primary">RNF4</name>
</gene>
<reference evidence="2 3" key="1">
    <citation type="journal article" date="2020" name="Nat. Commun.">
        <title>Donkey genomes provide new insights into domestication and selection for coat color.</title>
        <authorList>
            <person name="Wang"/>
            <person name="C."/>
            <person name="Li"/>
            <person name="H."/>
            <person name="Guo"/>
            <person name="Y."/>
            <person name="Huang"/>
            <person name="J."/>
            <person name="Sun"/>
            <person name="Y."/>
            <person name="Min"/>
            <person name="J."/>
            <person name="Wang"/>
            <person name="J."/>
            <person name="Fang"/>
            <person name="X."/>
            <person name="Zhao"/>
            <person name="Z."/>
            <person name="Wang"/>
            <person name="S."/>
            <person name="Zhang"/>
            <person name="Y."/>
            <person name="Liu"/>
            <person name="Q."/>
            <person name="Jiang"/>
            <person name="Q."/>
            <person name="Wang"/>
            <person name="X."/>
            <person name="Guo"/>
            <person name="Y."/>
            <person name="Yang"/>
            <person name="C."/>
            <person name="Wang"/>
            <person name="Y."/>
            <person name="Tian"/>
            <person name="F."/>
            <person name="Zhuang"/>
            <person name="G."/>
            <person name="Fan"/>
            <person name="Y."/>
            <person name="Gao"/>
            <person name="Q."/>
            <person name="Li"/>
            <person name="Y."/>
            <person name="Ju"/>
            <person name="Z."/>
            <person name="Li"/>
            <person name="J."/>
            <person name="Li"/>
            <person name="R."/>
            <person name="Hou"/>
            <person name="M."/>
            <person name="Yang"/>
            <person name="G."/>
            <person name="Liu"/>
            <person name="G."/>
            <person name="Liu"/>
            <person name="W."/>
            <person name="Guo"/>
            <person name="J."/>
            <person name="Pan"/>
            <person name="S."/>
            <person name="Fan"/>
            <person name="G."/>
            <person name="Zhang"/>
            <person name="W."/>
            <person name="Zhang"/>
            <person name="R."/>
            <person name="Yu"/>
            <person name="J."/>
            <person name="Zhang"/>
            <person name="X."/>
            <person name="Yin"/>
            <person name="Q."/>
            <person name="Ji"/>
            <person name="C."/>
            <person name="Jin"/>
            <person name="Y."/>
            <person name="Yue"/>
            <person name="G."/>
            <person name="Liu"/>
            <person name="M."/>
            <person name="Xu"/>
            <person name="J."/>
            <person name="Liu"/>
            <person name="S."/>
            <person name="Jordana"/>
            <person name="J."/>
            <person name="Noce"/>
            <person name="A."/>
            <person name="Amills"/>
            <person name="M."/>
            <person name="Wu"/>
            <person name="D.D."/>
            <person name="Li"/>
            <person name="S."/>
            <person name="Zhou"/>
            <person name="X. and Zhong"/>
            <person name="J."/>
        </authorList>
    </citation>
    <scope>NUCLEOTIDE SEQUENCE [LARGE SCALE GENOMIC DNA]</scope>
</reference>
<evidence type="ECO:0000313" key="2">
    <source>
        <dbReference type="Ensembl" id="ENSEASP00005035951.1"/>
    </source>
</evidence>
<dbReference type="AlphaFoldDB" id="A0A9L0I7W1"/>
<sequence>MSTRKRRGGTVNSRQAQKRTREAASTPEMALEAEPIELVESAGDEIVDLTCESLEPVVVDLTHNDSVVIVDERRRPRRNARRLRQDHADSCVVSSDDEELSRDRDVYVTTHTPRNTREEAATGLRYQPAHHPAATMLGTSSLTKKPLAMWDTVGPLEWESSSSPFSISQWRGWGRGHGIKKNWTFSKCCEPSA</sequence>
<protein>
    <submittedName>
        <fullName evidence="2">Ring finger protein 4</fullName>
    </submittedName>
</protein>
<dbReference type="InterPro" id="IPR047134">
    <property type="entry name" value="RNF4"/>
</dbReference>
<keyword evidence="3" id="KW-1185">Reference proteome</keyword>
<name>A0A9L0I7W1_EQUAS</name>